<dbReference type="InterPro" id="IPR013785">
    <property type="entry name" value="Aldolase_TIM"/>
</dbReference>
<dbReference type="Proteomes" id="UP000765845">
    <property type="component" value="Unassembled WGS sequence"/>
</dbReference>
<sequence length="209" mass="21935">MWNMERVMSASPVIPVIVIDDLDDAVPIAEALLDGGLHVLEITLRTEFGLAAISIINQTFPEAIIAAGTVTTPEEVVNAQAAGAEFLVSPGCTPRLLDAAIAANLPLLPGVNTPSEAMLLRERGVKYMKFFPAEAAGGVAMLKSMAGPLPELRFCPTGGVNLDNAADYLGLPNVLCVGGSWMLDKTAIREKDWGAVAALAQQAAKLGKR</sequence>
<gene>
    <name evidence="9" type="ORF">HCU74_11510</name>
</gene>
<keyword evidence="7" id="KW-0704">Schiff base</keyword>
<evidence type="ECO:0000256" key="6">
    <source>
        <dbReference type="ARBA" id="ARBA00023239"/>
    </source>
</evidence>
<dbReference type="PROSITE" id="PS00159">
    <property type="entry name" value="ALDOLASE_KDPG_KHG_1"/>
    <property type="match status" value="1"/>
</dbReference>
<dbReference type="PROSITE" id="PS00160">
    <property type="entry name" value="ALDOLASE_KDPG_KHG_2"/>
    <property type="match status" value="1"/>
</dbReference>
<organism evidence="9 10">
    <name type="scientific">Spongiibacter thalassae</name>
    <dbReference type="NCBI Taxonomy" id="2721624"/>
    <lineage>
        <taxon>Bacteria</taxon>
        <taxon>Pseudomonadati</taxon>
        <taxon>Pseudomonadota</taxon>
        <taxon>Gammaproteobacteria</taxon>
        <taxon>Cellvibrionales</taxon>
        <taxon>Spongiibacteraceae</taxon>
        <taxon>Spongiibacter</taxon>
    </lineage>
</organism>
<evidence type="ECO:0000256" key="3">
    <source>
        <dbReference type="ARBA" id="ARBA00006906"/>
    </source>
</evidence>
<comment type="catalytic activity">
    <reaction evidence="1">
        <text>2-dehydro-3-deoxy-6-phospho-D-gluconate = D-glyceraldehyde 3-phosphate + pyruvate</text>
        <dbReference type="Rhea" id="RHEA:17089"/>
        <dbReference type="ChEBI" id="CHEBI:15361"/>
        <dbReference type="ChEBI" id="CHEBI:57569"/>
        <dbReference type="ChEBI" id="CHEBI:59776"/>
        <dbReference type="EC" id="4.1.2.14"/>
    </reaction>
</comment>
<dbReference type="PANTHER" id="PTHR30246:SF1">
    <property type="entry name" value="2-DEHYDRO-3-DEOXY-6-PHOSPHOGALACTONATE ALDOLASE-RELATED"/>
    <property type="match status" value="1"/>
</dbReference>
<accession>A0ABX1GGH7</accession>
<dbReference type="EC" id="4.1.2.14" evidence="5"/>
<evidence type="ECO:0000256" key="8">
    <source>
        <dbReference type="ARBA" id="ARBA00023277"/>
    </source>
</evidence>
<keyword evidence="8" id="KW-0119">Carbohydrate metabolism</keyword>
<dbReference type="Gene3D" id="3.20.20.70">
    <property type="entry name" value="Aldolase class I"/>
    <property type="match status" value="1"/>
</dbReference>
<dbReference type="InterPro" id="IPR031338">
    <property type="entry name" value="KDPG/KHG_AS_2"/>
</dbReference>
<evidence type="ECO:0000256" key="2">
    <source>
        <dbReference type="ARBA" id="ARBA00004736"/>
    </source>
</evidence>
<dbReference type="PANTHER" id="PTHR30246">
    <property type="entry name" value="2-KETO-3-DEOXY-6-PHOSPHOGLUCONATE ALDOLASE"/>
    <property type="match status" value="1"/>
</dbReference>
<dbReference type="InterPro" id="IPR031337">
    <property type="entry name" value="KDPG/KHG_AS_1"/>
</dbReference>
<dbReference type="EMBL" id="JAAWWK010000004">
    <property type="protein sequence ID" value="NKI18031.1"/>
    <property type="molecule type" value="Genomic_DNA"/>
</dbReference>
<name>A0ABX1GGH7_9GAMM</name>
<dbReference type="RefSeq" id="WP_168450567.1">
    <property type="nucleotide sequence ID" value="NZ_JAAWWK010000004.1"/>
</dbReference>
<dbReference type="Pfam" id="PF01081">
    <property type="entry name" value="Aldolase"/>
    <property type="match status" value="1"/>
</dbReference>
<keyword evidence="6" id="KW-0456">Lyase</keyword>
<dbReference type="NCBIfam" id="NF004325">
    <property type="entry name" value="PRK05718.1"/>
    <property type="match status" value="1"/>
</dbReference>
<dbReference type="CDD" id="cd00452">
    <property type="entry name" value="KDPG_aldolase"/>
    <property type="match status" value="1"/>
</dbReference>
<evidence type="ECO:0000313" key="9">
    <source>
        <dbReference type="EMBL" id="NKI18031.1"/>
    </source>
</evidence>
<evidence type="ECO:0000313" key="10">
    <source>
        <dbReference type="Proteomes" id="UP000765845"/>
    </source>
</evidence>
<comment type="caution">
    <text evidence="9">The sequence shown here is derived from an EMBL/GenBank/DDBJ whole genome shotgun (WGS) entry which is preliminary data.</text>
</comment>
<evidence type="ECO:0000256" key="5">
    <source>
        <dbReference type="ARBA" id="ARBA00013063"/>
    </source>
</evidence>
<dbReference type="InterPro" id="IPR000887">
    <property type="entry name" value="Aldlse_KDPG_KHG"/>
</dbReference>
<comment type="subunit">
    <text evidence="4">Homotrimer.</text>
</comment>
<evidence type="ECO:0000256" key="4">
    <source>
        <dbReference type="ARBA" id="ARBA00011233"/>
    </source>
</evidence>
<evidence type="ECO:0000256" key="7">
    <source>
        <dbReference type="ARBA" id="ARBA00023270"/>
    </source>
</evidence>
<dbReference type="SUPFAM" id="SSF51569">
    <property type="entry name" value="Aldolase"/>
    <property type="match status" value="1"/>
</dbReference>
<comment type="similarity">
    <text evidence="3">Belongs to the KHG/KDPG aldolase family.</text>
</comment>
<evidence type="ECO:0000256" key="1">
    <source>
        <dbReference type="ARBA" id="ARBA00000654"/>
    </source>
</evidence>
<keyword evidence="10" id="KW-1185">Reference proteome</keyword>
<dbReference type="NCBIfam" id="TIGR01182">
    <property type="entry name" value="eda"/>
    <property type="match status" value="1"/>
</dbReference>
<comment type="pathway">
    <text evidence="2">Carbohydrate acid metabolism; 2-dehydro-3-deoxy-D-gluconate degradation; D-glyceraldehyde 3-phosphate and pyruvate from 2-dehydro-3-deoxy-D-gluconate: step 2/2.</text>
</comment>
<protein>
    <recommendedName>
        <fullName evidence="5">2-dehydro-3-deoxy-phosphogluconate aldolase</fullName>
        <ecNumber evidence="5">4.1.2.14</ecNumber>
    </recommendedName>
</protein>
<reference evidence="9 10" key="1">
    <citation type="submission" date="2020-04" db="EMBL/GenBank/DDBJ databases">
        <authorList>
            <person name="Yoon J."/>
        </authorList>
    </citation>
    <scope>NUCLEOTIDE SEQUENCE [LARGE SCALE GENOMIC DNA]</scope>
    <source>
        <strain evidence="9 10">KMU-166</strain>
    </source>
</reference>
<proteinExistence type="inferred from homology"/>